<reference evidence="1" key="2">
    <citation type="journal article" date="2022" name="New Phytol.">
        <title>Evolutionary transition to the ectomycorrhizal habit in the genomes of a hyperdiverse lineage of mushroom-forming fungi.</title>
        <authorList>
            <person name="Looney B."/>
            <person name="Miyauchi S."/>
            <person name="Morin E."/>
            <person name="Drula E."/>
            <person name="Courty P.E."/>
            <person name="Kohler A."/>
            <person name="Kuo A."/>
            <person name="LaButti K."/>
            <person name="Pangilinan J."/>
            <person name="Lipzen A."/>
            <person name="Riley R."/>
            <person name="Andreopoulos W."/>
            <person name="He G."/>
            <person name="Johnson J."/>
            <person name="Nolan M."/>
            <person name="Tritt A."/>
            <person name="Barry K.W."/>
            <person name="Grigoriev I.V."/>
            <person name="Nagy L.G."/>
            <person name="Hibbett D."/>
            <person name="Henrissat B."/>
            <person name="Matheny P.B."/>
            <person name="Labbe J."/>
            <person name="Martin F.M."/>
        </authorList>
    </citation>
    <scope>NUCLEOTIDE SEQUENCE</scope>
    <source>
        <strain evidence="1">FP105234-sp</strain>
    </source>
</reference>
<feature type="non-terminal residue" evidence="1">
    <location>
        <position position="1"/>
    </location>
</feature>
<name>A0ACB8RF51_9AGAM</name>
<sequence>LSVLCLDGVTLPPEFLDAIELLVTLQEVDITDCVFDLSIDKKEAEMPTTPWTRFVFCDNHNHQPYLHRFAALAASAHLSCMKTSDMEVAHAILSRPVNCSLEELQLPISISDPHDWSFLRDVFTTAAKLRILSFSTADRLPSMEDMEHHGLPRESLPRLETLRCPVEYLASLIAGRPVSDVEIISPARVTRLLDELGRLRHTDIYSILKKSSAPIRVLCVEIEAVFQGYIPRLTCLDTLTLYAVVPHLDFENLSDIPLNSTVRAVHFRLVHGPGRRNKTLSMTGYDLARESTLLGTLEKAFPQA</sequence>
<comment type="caution">
    <text evidence="1">The sequence shown here is derived from an EMBL/GenBank/DDBJ whole genome shotgun (WGS) entry which is preliminary data.</text>
</comment>
<evidence type="ECO:0000313" key="1">
    <source>
        <dbReference type="EMBL" id="KAI0042769.1"/>
    </source>
</evidence>
<protein>
    <submittedName>
        <fullName evidence="1">Uncharacterized protein</fullName>
    </submittedName>
</protein>
<reference evidence="1" key="1">
    <citation type="submission" date="2021-02" db="EMBL/GenBank/DDBJ databases">
        <authorList>
            <consortium name="DOE Joint Genome Institute"/>
            <person name="Ahrendt S."/>
            <person name="Looney B.P."/>
            <person name="Miyauchi S."/>
            <person name="Morin E."/>
            <person name="Drula E."/>
            <person name="Courty P.E."/>
            <person name="Chicoki N."/>
            <person name="Fauchery L."/>
            <person name="Kohler A."/>
            <person name="Kuo A."/>
            <person name="Labutti K."/>
            <person name="Pangilinan J."/>
            <person name="Lipzen A."/>
            <person name="Riley R."/>
            <person name="Andreopoulos W."/>
            <person name="He G."/>
            <person name="Johnson J."/>
            <person name="Barry K.W."/>
            <person name="Grigoriev I.V."/>
            <person name="Nagy L."/>
            <person name="Hibbett D."/>
            <person name="Henrissat B."/>
            <person name="Matheny P.B."/>
            <person name="Labbe J."/>
            <person name="Martin F."/>
        </authorList>
    </citation>
    <scope>NUCLEOTIDE SEQUENCE</scope>
    <source>
        <strain evidence="1">FP105234-sp</strain>
    </source>
</reference>
<gene>
    <name evidence="1" type="ORF">FA95DRAFT_1563970</name>
</gene>
<dbReference type="EMBL" id="MU276048">
    <property type="protein sequence ID" value="KAI0042769.1"/>
    <property type="molecule type" value="Genomic_DNA"/>
</dbReference>
<feature type="non-terminal residue" evidence="1">
    <location>
        <position position="304"/>
    </location>
</feature>
<keyword evidence="2" id="KW-1185">Reference proteome</keyword>
<proteinExistence type="predicted"/>
<organism evidence="1 2">
    <name type="scientific">Auriscalpium vulgare</name>
    <dbReference type="NCBI Taxonomy" id="40419"/>
    <lineage>
        <taxon>Eukaryota</taxon>
        <taxon>Fungi</taxon>
        <taxon>Dikarya</taxon>
        <taxon>Basidiomycota</taxon>
        <taxon>Agaricomycotina</taxon>
        <taxon>Agaricomycetes</taxon>
        <taxon>Russulales</taxon>
        <taxon>Auriscalpiaceae</taxon>
        <taxon>Auriscalpium</taxon>
    </lineage>
</organism>
<evidence type="ECO:0000313" key="2">
    <source>
        <dbReference type="Proteomes" id="UP000814033"/>
    </source>
</evidence>
<accession>A0ACB8RF51</accession>
<dbReference type="Proteomes" id="UP000814033">
    <property type="component" value="Unassembled WGS sequence"/>
</dbReference>